<accession>A0A8K0KPD0</accession>
<evidence type="ECO:0000259" key="1">
    <source>
        <dbReference type="Pfam" id="PF02854"/>
    </source>
</evidence>
<dbReference type="Proteomes" id="UP000792457">
    <property type="component" value="Unassembled WGS sequence"/>
</dbReference>
<evidence type="ECO:0000313" key="3">
    <source>
        <dbReference type="Proteomes" id="UP000792457"/>
    </source>
</evidence>
<dbReference type="OrthoDB" id="27832at2759"/>
<dbReference type="EMBL" id="KZ309440">
    <property type="protein sequence ID" value="KAG8238802.1"/>
    <property type="molecule type" value="Genomic_DNA"/>
</dbReference>
<feature type="domain" description="MIF4G" evidence="1">
    <location>
        <begin position="4"/>
        <end position="72"/>
    </location>
</feature>
<sequence>MDALHCLKVLLQDFTHHFIEMACNLLETCGRFLYRSQDSHHRTKIYLEQMMRKKAVMTLESRYVTMIENAYYHILPPEVNTTQKKKEKAAKLMYIDKLLFQDLAKPTTDKVLRQMRKLDWDDSEVSSYAIRCLTQIWKFKYFNIRCVANMVSGLVGHLEGIGVQVVDAVLEDIRMCMEIGHPKFNQRRIAMIMYLGELYNYRMVESGDIFK</sequence>
<reference evidence="2" key="2">
    <citation type="submission" date="2017-10" db="EMBL/GenBank/DDBJ databases">
        <title>Ladona fulva Genome sequencing and assembly.</title>
        <authorList>
            <person name="Murali S."/>
            <person name="Richards S."/>
            <person name="Bandaranaike D."/>
            <person name="Bellair M."/>
            <person name="Blankenburg K."/>
            <person name="Chao H."/>
            <person name="Dinh H."/>
            <person name="Doddapaneni H."/>
            <person name="Dugan-Rocha S."/>
            <person name="Elkadiri S."/>
            <person name="Gnanaolivu R."/>
            <person name="Hernandez B."/>
            <person name="Skinner E."/>
            <person name="Javaid M."/>
            <person name="Lee S."/>
            <person name="Li M."/>
            <person name="Ming W."/>
            <person name="Munidasa M."/>
            <person name="Muniz J."/>
            <person name="Nguyen L."/>
            <person name="Hughes D."/>
            <person name="Osuji N."/>
            <person name="Pu L.-L."/>
            <person name="Puazo M."/>
            <person name="Qu C."/>
            <person name="Quiroz J."/>
            <person name="Raj R."/>
            <person name="Weissenberger G."/>
            <person name="Xin Y."/>
            <person name="Zou X."/>
            <person name="Han Y."/>
            <person name="Worley K."/>
            <person name="Muzny D."/>
            <person name="Gibbs R."/>
        </authorList>
    </citation>
    <scope>NUCLEOTIDE SEQUENCE</scope>
    <source>
        <strain evidence="2">Sampled in the wild</strain>
    </source>
</reference>
<keyword evidence="3" id="KW-1185">Reference proteome</keyword>
<dbReference type="SUPFAM" id="SSF48371">
    <property type="entry name" value="ARM repeat"/>
    <property type="match status" value="2"/>
</dbReference>
<dbReference type="InterPro" id="IPR016024">
    <property type="entry name" value="ARM-type_fold"/>
</dbReference>
<proteinExistence type="predicted"/>
<dbReference type="InterPro" id="IPR003890">
    <property type="entry name" value="MIF4G-like_typ-3"/>
</dbReference>
<evidence type="ECO:0000313" key="2">
    <source>
        <dbReference type="EMBL" id="KAG8238802.1"/>
    </source>
</evidence>
<feature type="domain" description="MIF4G" evidence="1">
    <location>
        <begin position="99"/>
        <end position="210"/>
    </location>
</feature>
<dbReference type="GO" id="GO:0005737">
    <property type="term" value="C:cytoplasm"/>
    <property type="evidence" value="ECO:0007669"/>
    <property type="project" value="TreeGrafter"/>
</dbReference>
<feature type="non-terminal residue" evidence="2">
    <location>
        <position position="211"/>
    </location>
</feature>
<dbReference type="Gene3D" id="1.25.40.180">
    <property type="match status" value="2"/>
</dbReference>
<dbReference type="Pfam" id="PF02854">
    <property type="entry name" value="MIF4G"/>
    <property type="match status" value="2"/>
</dbReference>
<name>A0A8K0KPD0_LADFU</name>
<dbReference type="GO" id="GO:0000184">
    <property type="term" value="P:nuclear-transcribed mRNA catabolic process, nonsense-mediated decay"/>
    <property type="evidence" value="ECO:0007669"/>
    <property type="project" value="InterPro"/>
</dbReference>
<reference evidence="2" key="1">
    <citation type="submission" date="2013-04" db="EMBL/GenBank/DDBJ databases">
        <authorList>
            <person name="Qu J."/>
            <person name="Murali S.C."/>
            <person name="Bandaranaike D."/>
            <person name="Bellair M."/>
            <person name="Blankenburg K."/>
            <person name="Chao H."/>
            <person name="Dinh H."/>
            <person name="Doddapaneni H."/>
            <person name="Downs B."/>
            <person name="Dugan-Rocha S."/>
            <person name="Elkadiri S."/>
            <person name="Gnanaolivu R.D."/>
            <person name="Hernandez B."/>
            <person name="Javaid M."/>
            <person name="Jayaseelan J.C."/>
            <person name="Lee S."/>
            <person name="Li M."/>
            <person name="Ming W."/>
            <person name="Munidasa M."/>
            <person name="Muniz J."/>
            <person name="Nguyen L."/>
            <person name="Ongeri F."/>
            <person name="Osuji N."/>
            <person name="Pu L.-L."/>
            <person name="Puazo M."/>
            <person name="Qu C."/>
            <person name="Quiroz J."/>
            <person name="Raj R."/>
            <person name="Weissenberger G."/>
            <person name="Xin Y."/>
            <person name="Zou X."/>
            <person name="Han Y."/>
            <person name="Richards S."/>
            <person name="Worley K."/>
            <person name="Muzny D."/>
            <person name="Gibbs R."/>
        </authorList>
    </citation>
    <scope>NUCLEOTIDE SEQUENCE</scope>
    <source>
        <strain evidence="2">Sampled in the wild</strain>
    </source>
</reference>
<gene>
    <name evidence="2" type="ORF">J437_LFUL018532</name>
</gene>
<comment type="caution">
    <text evidence="2">The sequence shown here is derived from an EMBL/GenBank/DDBJ whole genome shotgun (WGS) entry which is preliminary data.</text>
</comment>
<dbReference type="InterPro" id="IPR039762">
    <property type="entry name" value="Nmd2/UPF2"/>
</dbReference>
<dbReference type="GO" id="GO:0035145">
    <property type="term" value="C:exon-exon junction complex"/>
    <property type="evidence" value="ECO:0007669"/>
    <property type="project" value="TreeGrafter"/>
</dbReference>
<organism evidence="2 3">
    <name type="scientific">Ladona fulva</name>
    <name type="common">Scarce chaser dragonfly</name>
    <name type="synonym">Libellula fulva</name>
    <dbReference type="NCBI Taxonomy" id="123851"/>
    <lineage>
        <taxon>Eukaryota</taxon>
        <taxon>Metazoa</taxon>
        <taxon>Ecdysozoa</taxon>
        <taxon>Arthropoda</taxon>
        <taxon>Hexapoda</taxon>
        <taxon>Insecta</taxon>
        <taxon>Pterygota</taxon>
        <taxon>Palaeoptera</taxon>
        <taxon>Odonata</taxon>
        <taxon>Epiprocta</taxon>
        <taxon>Anisoptera</taxon>
        <taxon>Libelluloidea</taxon>
        <taxon>Libellulidae</taxon>
        <taxon>Ladona</taxon>
    </lineage>
</organism>
<dbReference type="PANTHER" id="PTHR12839">
    <property type="entry name" value="NONSENSE-MEDIATED MRNA DECAY PROTEIN 2 UP-FRAMESHIFT SUPPRESSOR 2"/>
    <property type="match status" value="1"/>
</dbReference>
<dbReference type="PANTHER" id="PTHR12839:SF7">
    <property type="entry name" value="REGULATOR OF NONSENSE TRANSCRIPTS 2"/>
    <property type="match status" value="1"/>
</dbReference>
<protein>
    <recommendedName>
        <fullName evidence="1">MIF4G domain-containing protein</fullName>
    </recommendedName>
</protein>
<dbReference type="AlphaFoldDB" id="A0A8K0KPD0"/>
<dbReference type="GO" id="GO:0003723">
    <property type="term" value="F:RNA binding"/>
    <property type="evidence" value="ECO:0007669"/>
    <property type="project" value="InterPro"/>
</dbReference>